<evidence type="ECO:0000256" key="1">
    <source>
        <dbReference type="ARBA" id="ARBA00022676"/>
    </source>
</evidence>
<accession>A0A0S4LQA2</accession>
<dbReference type="EC" id="2.4.1.-" evidence="5"/>
<dbReference type="STRING" id="1742972.COMA1_60071"/>
<protein>
    <submittedName>
        <fullName evidence="5">Putative Glycosyl transferase, group 1</fullName>
        <ecNumber evidence="5">2.4.1.-</ecNumber>
    </submittedName>
</protein>
<keyword evidence="6" id="KW-1185">Reference proteome</keyword>
<organism evidence="5 6">
    <name type="scientific">Candidatus Nitrospira nitrosa</name>
    <dbReference type="NCBI Taxonomy" id="1742972"/>
    <lineage>
        <taxon>Bacteria</taxon>
        <taxon>Pseudomonadati</taxon>
        <taxon>Nitrospirota</taxon>
        <taxon>Nitrospiria</taxon>
        <taxon>Nitrospirales</taxon>
        <taxon>Nitrospiraceae</taxon>
        <taxon>Nitrospira</taxon>
    </lineage>
</organism>
<name>A0A0S4LQA2_9BACT</name>
<evidence type="ECO:0000259" key="3">
    <source>
        <dbReference type="Pfam" id="PF00534"/>
    </source>
</evidence>
<reference evidence="5 6" key="1">
    <citation type="submission" date="2015-10" db="EMBL/GenBank/DDBJ databases">
        <authorList>
            <person name="Gilbert D.G."/>
        </authorList>
    </citation>
    <scope>NUCLEOTIDE SEQUENCE [LARGE SCALE GENOMIC DNA]</scope>
    <source>
        <strain evidence="5">COMA1</strain>
    </source>
</reference>
<dbReference type="InterPro" id="IPR001296">
    <property type="entry name" value="Glyco_trans_1"/>
</dbReference>
<keyword evidence="1 5" id="KW-0328">Glycosyltransferase</keyword>
<feature type="domain" description="Glycosyltransferase subfamily 4-like N-terminal" evidence="4">
    <location>
        <begin position="16"/>
        <end position="174"/>
    </location>
</feature>
<evidence type="ECO:0000313" key="5">
    <source>
        <dbReference type="EMBL" id="CUS38784.1"/>
    </source>
</evidence>
<dbReference type="Pfam" id="PF00534">
    <property type="entry name" value="Glycos_transf_1"/>
    <property type="match status" value="1"/>
</dbReference>
<gene>
    <name evidence="5" type="ORF">COMA1_60071</name>
</gene>
<dbReference type="Gene3D" id="3.40.50.2000">
    <property type="entry name" value="Glycogen Phosphorylase B"/>
    <property type="match status" value="2"/>
</dbReference>
<dbReference type="GO" id="GO:0016757">
    <property type="term" value="F:glycosyltransferase activity"/>
    <property type="evidence" value="ECO:0007669"/>
    <property type="project" value="UniProtKB-KW"/>
</dbReference>
<sequence length="376" mass="42149">MGRLRVLVFANSFRRGGSERQALELFRNLDRSKYDARLATASTDGPLQALLPCHVEDVQVYPLVSFKDASFVESAVRFYRYLRREQIDVVQCFDFYSNLFAIPVARMAQVPIVLGARREESTLKTPMQRRIQRWVYRLAKGVVANAGSIRDLLIKDEQLPPPSVWAIPNGLDLEVFDNAVTQSRCQRNEKLVQFAVIANLRPEKGHQIFLEAVARIAAQHPESRFLIAGEGPMRGAIETTIRRLRLEQTVELVGEVQNVPAFLTAIDGVVLPSISNEGFPNAVMEAMAASLPVVATDSGGTRDLVVEGETGFVVPTNNVGALASKIEMLCRDKELRRKMGEAGRWRIATCFTTRHMARQYEALYEMLRAKSMIHSS</sequence>
<evidence type="ECO:0000313" key="6">
    <source>
        <dbReference type="Proteomes" id="UP000199032"/>
    </source>
</evidence>
<dbReference type="EMBL" id="CZQA01000012">
    <property type="protein sequence ID" value="CUS38784.1"/>
    <property type="molecule type" value="Genomic_DNA"/>
</dbReference>
<evidence type="ECO:0000259" key="4">
    <source>
        <dbReference type="Pfam" id="PF13439"/>
    </source>
</evidence>
<dbReference type="Pfam" id="PF13439">
    <property type="entry name" value="Glyco_transf_4"/>
    <property type="match status" value="1"/>
</dbReference>
<dbReference type="AlphaFoldDB" id="A0A0S4LQA2"/>
<dbReference type="InterPro" id="IPR028098">
    <property type="entry name" value="Glyco_trans_4-like_N"/>
</dbReference>
<keyword evidence="2 5" id="KW-0808">Transferase</keyword>
<dbReference type="Proteomes" id="UP000199032">
    <property type="component" value="Unassembled WGS sequence"/>
</dbReference>
<dbReference type="OrthoDB" id="3199616at2"/>
<evidence type="ECO:0000256" key="2">
    <source>
        <dbReference type="ARBA" id="ARBA00022679"/>
    </source>
</evidence>
<dbReference type="SUPFAM" id="SSF53756">
    <property type="entry name" value="UDP-Glycosyltransferase/glycogen phosphorylase"/>
    <property type="match status" value="1"/>
</dbReference>
<dbReference type="RefSeq" id="WP_090750938.1">
    <property type="nucleotide sequence ID" value="NZ_CZQA01000012.1"/>
</dbReference>
<proteinExistence type="predicted"/>
<dbReference type="PANTHER" id="PTHR12526:SF510">
    <property type="entry name" value="D-INOSITOL 3-PHOSPHATE GLYCOSYLTRANSFERASE"/>
    <property type="match status" value="1"/>
</dbReference>
<dbReference type="PANTHER" id="PTHR12526">
    <property type="entry name" value="GLYCOSYLTRANSFERASE"/>
    <property type="match status" value="1"/>
</dbReference>
<feature type="domain" description="Glycosyl transferase family 1" evidence="3">
    <location>
        <begin position="187"/>
        <end position="344"/>
    </location>
</feature>